<accession>A0AA37SW73</accession>
<protein>
    <submittedName>
        <fullName evidence="2">Short-chain dehydrogenase/reductase</fullName>
    </submittedName>
</protein>
<name>A0AA37SW73_9BACT</name>
<dbReference type="Gene3D" id="3.40.50.720">
    <property type="entry name" value="NAD(P)-binding Rossmann-like Domain"/>
    <property type="match status" value="1"/>
</dbReference>
<dbReference type="SUPFAM" id="SSF51735">
    <property type="entry name" value="NAD(P)-binding Rossmann-fold domains"/>
    <property type="match status" value="1"/>
</dbReference>
<proteinExistence type="predicted"/>
<evidence type="ECO:0000313" key="2">
    <source>
        <dbReference type="EMBL" id="GLR19926.1"/>
    </source>
</evidence>
<organism evidence="2 3">
    <name type="scientific">Portibacter lacus</name>
    <dbReference type="NCBI Taxonomy" id="1099794"/>
    <lineage>
        <taxon>Bacteria</taxon>
        <taxon>Pseudomonadati</taxon>
        <taxon>Bacteroidota</taxon>
        <taxon>Saprospiria</taxon>
        <taxon>Saprospirales</taxon>
        <taxon>Haliscomenobacteraceae</taxon>
        <taxon>Portibacter</taxon>
    </lineage>
</organism>
<keyword evidence="3" id="KW-1185">Reference proteome</keyword>
<dbReference type="InterPro" id="IPR002347">
    <property type="entry name" value="SDR_fam"/>
</dbReference>
<dbReference type="EMBL" id="BSOH01000037">
    <property type="protein sequence ID" value="GLR19926.1"/>
    <property type="molecule type" value="Genomic_DNA"/>
</dbReference>
<dbReference type="PANTHER" id="PTHR43157:SF31">
    <property type="entry name" value="PHOSPHATIDYLINOSITOL-GLYCAN BIOSYNTHESIS CLASS F PROTEIN"/>
    <property type="match status" value="1"/>
</dbReference>
<evidence type="ECO:0000313" key="3">
    <source>
        <dbReference type="Proteomes" id="UP001156666"/>
    </source>
</evidence>
<evidence type="ECO:0000256" key="1">
    <source>
        <dbReference type="ARBA" id="ARBA00023002"/>
    </source>
</evidence>
<dbReference type="PANTHER" id="PTHR43157">
    <property type="entry name" value="PHOSPHATIDYLINOSITOL-GLYCAN BIOSYNTHESIS CLASS F PROTEIN-RELATED"/>
    <property type="match status" value="1"/>
</dbReference>
<dbReference type="Pfam" id="PF00106">
    <property type="entry name" value="adh_short"/>
    <property type="match status" value="1"/>
</dbReference>
<sequence>MNDNLLNKTIFMTGATSGLGKVSALKAANEGATLIVLARDKEKSQLLIEDYKKQYPDGRGKIELVEGNLTSFESTSNACNEVSSRFPVIDMIVNNAGIMNFEYKESDDHIEETFQVNLLSPLLVCHLLLENLKRSNSAKIIFTSSQMHQGEIYFDNLEFKDNFSSFKVYRHSKLAVILVCRTLAEELDKHQIGIYSQHPGMVRTELGRSAGWFAKFIFYLMGSSAEKGSQTLSYLIETKKDLLKTGEYYSQKKVTKTTEQSYNLATGEKIIEVARDYLSPYITSNSLIFKK</sequence>
<reference evidence="2" key="1">
    <citation type="journal article" date="2014" name="Int. J. Syst. Evol. Microbiol.">
        <title>Complete genome sequence of Corynebacterium casei LMG S-19264T (=DSM 44701T), isolated from a smear-ripened cheese.</title>
        <authorList>
            <consortium name="US DOE Joint Genome Institute (JGI-PGF)"/>
            <person name="Walter F."/>
            <person name="Albersmeier A."/>
            <person name="Kalinowski J."/>
            <person name="Ruckert C."/>
        </authorList>
    </citation>
    <scope>NUCLEOTIDE SEQUENCE</scope>
    <source>
        <strain evidence="2">NBRC 108769</strain>
    </source>
</reference>
<reference evidence="2" key="2">
    <citation type="submission" date="2023-01" db="EMBL/GenBank/DDBJ databases">
        <title>Draft genome sequence of Portibacter lacus strain NBRC 108769.</title>
        <authorList>
            <person name="Sun Q."/>
            <person name="Mori K."/>
        </authorList>
    </citation>
    <scope>NUCLEOTIDE SEQUENCE</scope>
    <source>
        <strain evidence="2">NBRC 108769</strain>
    </source>
</reference>
<dbReference type="InterPro" id="IPR036291">
    <property type="entry name" value="NAD(P)-bd_dom_sf"/>
</dbReference>
<comment type="caution">
    <text evidence="2">The sequence shown here is derived from an EMBL/GenBank/DDBJ whole genome shotgun (WGS) entry which is preliminary data.</text>
</comment>
<gene>
    <name evidence="2" type="ORF">GCM10007940_45420</name>
</gene>
<keyword evidence="1" id="KW-0560">Oxidoreductase</keyword>
<dbReference type="Proteomes" id="UP001156666">
    <property type="component" value="Unassembled WGS sequence"/>
</dbReference>
<dbReference type="GO" id="GO:0016491">
    <property type="term" value="F:oxidoreductase activity"/>
    <property type="evidence" value="ECO:0007669"/>
    <property type="project" value="UniProtKB-KW"/>
</dbReference>
<dbReference type="AlphaFoldDB" id="A0AA37SW73"/>
<dbReference type="PRINTS" id="PR00081">
    <property type="entry name" value="GDHRDH"/>
</dbReference>